<dbReference type="RefSeq" id="WP_074763776.1">
    <property type="nucleotide sequence ID" value="NZ_FNKP01000001.1"/>
</dbReference>
<dbReference type="AlphaFoldDB" id="A0A1H1BAY4"/>
<organism evidence="3 4">
    <name type="scientific">Paraburkholderia fungorum</name>
    <dbReference type="NCBI Taxonomy" id="134537"/>
    <lineage>
        <taxon>Bacteria</taxon>
        <taxon>Pseudomonadati</taxon>
        <taxon>Pseudomonadota</taxon>
        <taxon>Betaproteobacteria</taxon>
        <taxon>Burkholderiales</taxon>
        <taxon>Burkholderiaceae</taxon>
        <taxon>Paraburkholderia</taxon>
    </lineage>
</organism>
<proteinExistence type="predicted"/>
<dbReference type="EMBL" id="FNKP01000001">
    <property type="protein sequence ID" value="SDQ49115.1"/>
    <property type="molecule type" value="Genomic_DNA"/>
</dbReference>
<keyword evidence="4" id="KW-1185">Reference proteome</keyword>
<keyword evidence="2" id="KW-0812">Transmembrane</keyword>
<keyword evidence="2" id="KW-1133">Transmembrane helix</keyword>
<gene>
    <name evidence="3" type="ORF">SAMN05443245_1580</name>
</gene>
<reference evidence="4" key="1">
    <citation type="submission" date="2016-10" db="EMBL/GenBank/DDBJ databases">
        <authorList>
            <person name="Varghese N."/>
        </authorList>
    </citation>
    <scope>NUCLEOTIDE SEQUENCE [LARGE SCALE GENOMIC DNA]</scope>
    <source>
        <strain evidence="4">GAS106B</strain>
    </source>
</reference>
<keyword evidence="2" id="KW-0472">Membrane</keyword>
<feature type="transmembrane region" description="Helical" evidence="2">
    <location>
        <begin position="43"/>
        <end position="62"/>
    </location>
</feature>
<dbReference type="Proteomes" id="UP000183487">
    <property type="component" value="Unassembled WGS sequence"/>
</dbReference>
<evidence type="ECO:0000313" key="4">
    <source>
        <dbReference type="Proteomes" id="UP000183487"/>
    </source>
</evidence>
<sequence>MAVLHVERGRAAGGRVSAECRAAREGSVGTLFIRRLIMTISRIFSAVFVLLALAFGSLATSGCTSTDSGASSSSGSGSTGGY</sequence>
<protein>
    <submittedName>
        <fullName evidence="3">Uncharacterized protein</fullName>
    </submittedName>
</protein>
<feature type="compositionally biased region" description="Low complexity" evidence="1">
    <location>
        <begin position="60"/>
        <end position="76"/>
    </location>
</feature>
<evidence type="ECO:0000256" key="1">
    <source>
        <dbReference type="SAM" id="MobiDB-lite"/>
    </source>
</evidence>
<feature type="region of interest" description="Disordered" evidence="1">
    <location>
        <begin position="60"/>
        <end position="82"/>
    </location>
</feature>
<evidence type="ECO:0000313" key="3">
    <source>
        <dbReference type="EMBL" id="SDQ49115.1"/>
    </source>
</evidence>
<name>A0A1H1BAY4_9BURK</name>
<accession>A0A1H1BAY4</accession>
<evidence type="ECO:0000256" key="2">
    <source>
        <dbReference type="SAM" id="Phobius"/>
    </source>
</evidence>